<proteinExistence type="predicted"/>
<evidence type="ECO:0000256" key="1">
    <source>
        <dbReference type="SAM" id="SignalP"/>
    </source>
</evidence>
<comment type="caution">
    <text evidence="2">The sequence shown here is derived from an EMBL/GenBank/DDBJ whole genome shotgun (WGS) entry which is preliminary data.</text>
</comment>
<feature type="chain" id="PRO_5034983205" evidence="1">
    <location>
        <begin position="21"/>
        <end position="58"/>
    </location>
</feature>
<protein>
    <submittedName>
        <fullName evidence="2">Uncharacterized protein</fullName>
    </submittedName>
</protein>
<evidence type="ECO:0000313" key="2">
    <source>
        <dbReference type="EMBL" id="KAG5168095.1"/>
    </source>
</evidence>
<sequence>MFKLAISLVVAALGAASAYGQTIPVGELCSGIAGPLPYPCKQLLRTFKFMGITEVRYE</sequence>
<accession>A0A8H8CK81</accession>
<keyword evidence="1" id="KW-0732">Signal</keyword>
<reference evidence="2" key="1">
    <citation type="submission" date="2021-02" db="EMBL/GenBank/DDBJ databases">
        <title>Psilocybe cubensis genome.</title>
        <authorList>
            <person name="Mckernan K.J."/>
            <person name="Crawford S."/>
            <person name="Trippe A."/>
            <person name="Kane L.T."/>
            <person name="Mclaughlin S."/>
        </authorList>
    </citation>
    <scope>NUCLEOTIDE SEQUENCE [LARGE SCALE GENOMIC DNA]</scope>
    <source>
        <strain evidence="2">MGC-MH-2018</strain>
    </source>
</reference>
<organism evidence="2">
    <name type="scientific">Psilocybe cubensis</name>
    <name type="common">Psychedelic mushroom</name>
    <name type="synonym">Stropharia cubensis</name>
    <dbReference type="NCBI Taxonomy" id="181762"/>
    <lineage>
        <taxon>Eukaryota</taxon>
        <taxon>Fungi</taxon>
        <taxon>Dikarya</taxon>
        <taxon>Basidiomycota</taxon>
        <taxon>Agaricomycotina</taxon>
        <taxon>Agaricomycetes</taxon>
        <taxon>Agaricomycetidae</taxon>
        <taxon>Agaricales</taxon>
        <taxon>Agaricineae</taxon>
        <taxon>Strophariaceae</taxon>
        <taxon>Psilocybe</taxon>
    </lineage>
</organism>
<dbReference type="AlphaFoldDB" id="A0A8H8CK81"/>
<dbReference type="EMBL" id="JAFIQS010000006">
    <property type="protein sequence ID" value="KAG5168095.1"/>
    <property type="molecule type" value="Genomic_DNA"/>
</dbReference>
<feature type="signal peptide" evidence="1">
    <location>
        <begin position="1"/>
        <end position="20"/>
    </location>
</feature>
<dbReference type="OrthoDB" id="2881139at2759"/>
<gene>
    <name evidence="2" type="ORF">JR316_006688</name>
</gene>
<name>A0A8H8CK81_PSICU</name>